<proteinExistence type="predicted"/>
<dbReference type="InterPro" id="IPR036291">
    <property type="entry name" value="NAD(P)-bd_dom_sf"/>
</dbReference>
<evidence type="ECO:0000313" key="3">
    <source>
        <dbReference type="Proteomes" id="UP001501257"/>
    </source>
</evidence>
<evidence type="ECO:0000313" key="2">
    <source>
        <dbReference type="EMBL" id="GAA5226655.1"/>
    </source>
</evidence>
<comment type="caution">
    <text evidence="2">The sequence shown here is derived from an EMBL/GenBank/DDBJ whole genome shotgun (WGS) entry which is preliminary data.</text>
</comment>
<organism evidence="2 3">
    <name type="scientific">Paeniglutamicibacter antarcticus</name>
    <dbReference type="NCBI Taxonomy" id="494023"/>
    <lineage>
        <taxon>Bacteria</taxon>
        <taxon>Bacillati</taxon>
        <taxon>Actinomycetota</taxon>
        <taxon>Actinomycetes</taxon>
        <taxon>Micrococcales</taxon>
        <taxon>Micrococcaceae</taxon>
        <taxon>Paeniglutamicibacter</taxon>
    </lineage>
</organism>
<keyword evidence="3" id="KW-1185">Reference proteome</keyword>
<dbReference type="Gene3D" id="3.90.25.10">
    <property type="entry name" value="UDP-galactose 4-epimerase, domain 1"/>
    <property type="match status" value="1"/>
</dbReference>
<dbReference type="Pfam" id="PF13460">
    <property type="entry name" value="NAD_binding_10"/>
    <property type="match status" value="1"/>
</dbReference>
<protein>
    <submittedName>
        <fullName evidence="2">SDR family oxidoreductase</fullName>
    </submittedName>
</protein>
<dbReference type="InterPro" id="IPR051604">
    <property type="entry name" value="Ergot_Alk_Oxidoreductase"/>
</dbReference>
<dbReference type="Gene3D" id="3.40.50.720">
    <property type="entry name" value="NAD(P)-binding Rossmann-like Domain"/>
    <property type="match status" value="1"/>
</dbReference>
<dbReference type="SUPFAM" id="SSF51735">
    <property type="entry name" value="NAD(P)-binding Rossmann-fold domains"/>
    <property type="match status" value="1"/>
</dbReference>
<feature type="domain" description="NAD(P)-binding" evidence="1">
    <location>
        <begin position="12"/>
        <end position="185"/>
    </location>
</feature>
<evidence type="ECO:0000259" key="1">
    <source>
        <dbReference type="Pfam" id="PF13460"/>
    </source>
</evidence>
<dbReference type="PANTHER" id="PTHR43162">
    <property type="match status" value="1"/>
</dbReference>
<gene>
    <name evidence="2" type="ORF">GCM10025778_11880</name>
</gene>
<name>A0ABP9TMI8_9MICC</name>
<dbReference type="PANTHER" id="PTHR43162:SF1">
    <property type="entry name" value="PRESTALK A DIFFERENTIATION PROTEIN A"/>
    <property type="match status" value="1"/>
</dbReference>
<dbReference type="EMBL" id="BAABLK010000022">
    <property type="protein sequence ID" value="GAA5226655.1"/>
    <property type="molecule type" value="Genomic_DNA"/>
</dbReference>
<sequence length="281" mass="29892">MIIVPPPLAVTGATGKLGGRVASLLSAAGLKQRLLVRTPRMAPVLEGTTVLQAAYENTTATRMALAGAGTVFMVPGTEGMERLERHCDFVDAAKASGVRHLVYVSFVGAAQDAVFALARDQYATEEYIRASGIHFTFLRNNLYADYIPEMVGQDGTIRGPAGASKVALVARADVARTAALILQEPTRHEGSTYELTGPEALSMARIAEELSSAGPRMVSYVPQTMEQAYASREAFGASKWQVEAWVSTYTSMASGAMANVSGDIEKITGVPPMSFAKLLRS</sequence>
<dbReference type="RefSeq" id="WP_210099701.1">
    <property type="nucleotide sequence ID" value="NZ_BAABLK010000022.1"/>
</dbReference>
<dbReference type="CDD" id="cd05269">
    <property type="entry name" value="TMR_SDR_a"/>
    <property type="match status" value="1"/>
</dbReference>
<dbReference type="InterPro" id="IPR016040">
    <property type="entry name" value="NAD(P)-bd_dom"/>
</dbReference>
<reference evidence="3" key="1">
    <citation type="journal article" date="2019" name="Int. J. Syst. Evol. Microbiol.">
        <title>The Global Catalogue of Microorganisms (GCM) 10K type strain sequencing project: providing services to taxonomists for standard genome sequencing and annotation.</title>
        <authorList>
            <consortium name="The Broad Institute Genomics Platform"/>
            <consortium name="The Broad Institute Genome Sequencing Center for Infectious Disease"/>
            <person name="Wu L."/>
            <person name="Ma J."/>
        </authorList>
    </citation>
    <scope>NUCLEOTIDE SEQUENCE [LARGE SCALE GENOMIC DNA]</scope>
    <source>
        <strain evidence="3">JCM 18952</strain>
    </source>
</reference>
<dbReference type="Proteomes" id="UP001501257">
    <property type="component" value="Unassembled WGS sequence"/>
</dbReference>
<accession>A0ABP9TMI8</accession>